<evidence type="ECO:0000256" key="2">
    <source>
        <dbReference type="SAM" id="SignalP"/>
    </source>
</evidence>
<protein>
    <submittedName>
        <fullName evidence="3">Uncharacterized protein</fullName>
    </submittedName>
</protein>
<evidence type="ECO:0000313" key="4">
    <source>
        <dbReference type="Proteomes" id="UP000238823"/>
    </source>
</evidence>
<evidence type="ECO:0000256" key="1">
    <source>
        <dbReference type="SAM" id="MobiDB-lite"/>
    </source>
</evidence>
<evidence type="ECO:0000313" key="3">
    <source>
        <dbReference type="EMBL" id="PRQ06158.1"/>
    </source>
</evidence>
<proteinExistence type="predicted"/>
<dbReference type="Proteomes" id="UP000238823">
    <property type="component" value="Unassembled WGS sequence"/>
</dbReference>
<dbReference type="EMBL" id="PVNL01000083">
    <property type="protein sequence ID" value="PRQ06158.1"/>
    <property type="molecule type" value="Genomic_DNA"/>
</dbReference>
<feature type="compositionally biased region" description="Pro residues" evidence="1">
    <location>
        <begin position="46"/>
        <end position="65"/>
    </location>
</feature>
<sequence length="195" mass="21186">MRQTLTRLIPLLGLCAGLAAPISPARAGQPSATPPPAIEPADIPADIPPDSRPPRPPQQTPLPPSKPRERGASSSDDDQPLLPSLRLDLGPLFRLGHRPRPSFSLFLDLGLSIYSKPHDDSNLMFIFRPAIGYRFDSLIGRRHLGELGLELGLFQDVNDFTWTIGGSYRAALVAGSTPIPDGPTRRRWAFAMAPC</sequence>
<name>A0A2S9YM63_9BACT</name>
<dbReference type="AlphaFoldDB" id="A0A2S9YM63"/>
<feature type="signal peptide" evidence="2">
    <location>
        <begin position="1"/>
        <end position="27"/>
    </location>
</feature>
<feature type="chain" id="PRO_5015654878" evidence="2">
    <location>
        <begin position="28"/>
        <end position="195"/>
    </location>
</feature>
<feature type="region of interest" description="Disordered" evidence="1">
    <location>
        <begin position="25"/>
        <end position="83"/>
    </location>
</feature>
<gene>
    <name evidence="3" type="ORF">ENSA7_41920</name>
</gene>
<accession>A0A2S9YM63</accession>
<comment type="caution">
    <text evidence="3">The sequence shown here is derived from an EMBL/GenBank/DDBJ whole genome shotgun (WGS) entry which is preliminary data.</text>
</comment>
<reference evidence="3 4" key="1">
    <citation type="submission" date="2018-03" db="EMBL/GenBank/DDBJ databases">
        <title>Draft Genome Sequences of the Obligatory Marine Myxobacteria Enhygromyxa salina SWB007.</title>
        <authorList>
            <person name="Poehlein A."/>
            <person name="Moghaddam J.A."/>
            <person name="Harms H."/>
            <person name="Alanjari M."/>
            <person name="Koenig G.M."/>
            <person name="Daniel R."/>
            <person name="Schaeberle T.F."/>
        </authorList>
    </citation>
    <scope>NUCLEOTIDE SEQUENCE [LARGE SCALE GENOMIC DNA]</scope>
    <source>
        <strain evidence="3 4">SWB007</strain>
    </source>
</reference>
<organism evidence="3 4">
    <name type="scientific">Enhygromyxa salina</name>
    <dbReference type="NCBI Taxonomy" id="215803"/>
    <lineage>
        <taxon>Bacteria</taxon>
        <taxon>Pseudomonadati</taxon>
        <taxon>Myxococcota</taxon>
        <taxon>Polyangia</taxon>
        <taxon>Nannocystales</taxon>
        <taxon>Nannocystaceae</taxon>
        <taxon>Enhygromyxa</taxon>
    </lineage>
</organism>
<keyword evidence="2" id="KW-0732">Signal</keyword>